<dbReference type="Proteomes" id="UP000708208">
    <property type="component" value="Unassembled WGS sequence"/>
</dbReference>
<keyword evidence="8" id="KW-0175">Coiled coil</keyword>
<dbReference type="Pfam" id="PF01105">
    <property type="entry name" value="EMP24_GP25L"/>
    <property type="match status" value="1"/>
</dbReference>
<dbReference type="OrthoDB" id="5976732at2759"/>
<dbReference type="EMBL" id="CAJVCH010310847">
    <property type="protein sequence ID" value="CAG7786121.1"/>
    <property type="molecule type" value="Genomic_DNA"/>
</dbReference>
<evidence type="ECO:0000313" key="12">
    <source>
        <dbReference type="Proteomes" id="UP000708208"/>
    </source>
</evidence>
<organism evidence="11 12">
    <name type="scientific">Allacma fusca</name>
    <dbReference type="NCBI Taxonomy" id="39272"/>
    <lineage>
        <taxon>Eukaryota</taxon>
        <taxon>Metazoa</taxon>
        <taxon>Ecdysozoa</taxon>
        <taxon>Arthropoda</taxon>
        <taxon>Hexapoda</taxon>
        <taxon>Collembola</taxon>
        <taxon>Symphypleona</taxon>
        <taxon>Sminthuridae</taxon>
        <taxon>Allacma</taxon>
    </lineage>
</organism>
<keyword evidence="4 9" id="KW-0812">Transmembrane</keyword>
<name>A0A8J2KAE2_9HEXA</name>
<sequence length="338" mass="38737">MNWYVVYKSWTKSSSTATHGFIFFDVSHLLVDCYFPIISSRSLIYFPFSTFSSVVAPRERAEIWKMEGWRLSVLTFLGWLLINLGDSTDLTTQILPDYNVIAASQGELDINFQLTDPYNRPLVTEFRKSDSSHSIPVTVEGLYKACFDNTFSHFSVKTVAFGITVETEDEAHWREYQDVDLQPEGVYEVTIEEIQEKTNIVRVILTKIKKLQEEFREVESRDRSTGEHNYERVNFWSLVNLVILVLVGFVQVFMVKGLFDEKNRSATQSIWALTLVLYWPRKTWTPLNSFTKIKILEAGPGGPGGIRKNNSGDVDLFRFGGNSRRFTNSVIGSLTDSI</sequence>
<evidence type="ECO:0000313" key="11">
    <source>
        <dbReference type="EMBL" id="CAG7786121.1"/>
    </source>
</evidence>
<dbReference type="AlphaFoldDB" id="A0A8J2KAE2"/>
<evidence type="ECO:0000256" key="5">
    <source>
        <dbReference type="ARBA" id="ARBA00022729"/>
    </source>
</evidence>
<evidence type="ECO:0000256" key="7">
    <source>
        <dbReference type="ARBA" id="ARBA00023136"/>
    </source>
</evidence>
<comment type="subcellular location">
    <subcellularLocation>
        <location evidence="1">Membrane</location>
        <topology evidence="1">Single-pass type I membrane protein</topology>
    </subcellularLocation>
</comment>
<dbReference type="GO" id="GO:0016020">
    <property type="term" value="C:membrane"/>
    <property type="evidence" value="ECO:0007669"/>
    <property type="project" value="UniProtKB-SubCell"/>
</dbReference>
<protein>
    <recommendedName>
        <fullName evidence="10">GOLD domain-containing protein</fullName>
    </recommendedName>
</protein>
<keyword evidence="7 9" id="KW-0472">Membrane</keyword>
<keyword evidence="3" id="KW-0217">Developmental protein</keyword>
<keyword evidence="12" id="KW-1185">Reference proteome</keyword>
<evidence type="ECO:0000256" key="6">
    <source>
        <dbReference type="ARBA" id="ARBA00022989"/>
    </source>
</evidence>
<feature type="coiled-coil region" evidence="8">
    <location>
        <begin position="194"/>
        <end position="221"/>
    </location>
</feature>
<dbReference type="InterPro" id="IPR015720">
    <property type="entry name" value="Emp24-like"/>
</dbReference>
<evidence type="ECO:0000256" key="2">
    <source>
        <dbReference type="ARBA" id="ARBA00007104"/>
    </source>
</evidence>
<evidence type="ECO:0000256" key="9">
    <source>
        <dbReference type="SAM" id="Phobius"/>
    </source>
</evidence>
<feature type="transmembrane region" description="Helical" evidence="9">
    <location>
        <begin position="235"/>
        <end position="255"/>
    </location>
</feature>
<dbReference type="InterPro" id="IPR009038">
    <property type="entry name" value="GOLD_dom"/>
</dbReference>
<keyword evidence="6 9" id="KW-1133">Transmembrane helix</keyword>
<gene>
    <name evidence="11" type="ORF">AFUS01_LOCUS24703</name>
</gene>
<evidence type="ECO:0000256" key="4">
    <source>
        <dbReference type="ARBA" id="ARBA00022692"/>
    </source>
</evidence>
<comment type="caution">
    <text evidence="11">The sequence shown here is derived from an EMBL/GenBank/DDBJ whole genome shotgun (WGS) entry which is preliminary data.</text>
</comment>
<evidence type="ECO:0000259" key="10">
    <source>
        <dbReference type="PROSITE" id="PS50866"/>
    </source>
</evidence>
<dbReference type="PANTHER" id="PTHR22811">
    <property type="entry name" value="TRANSMEMBRANE EMP24 DOMAIN-CONTAINING PROTEIN"/>
    <property type="match status" value="1"/>
</dbReference>
<comment type="similarity">
    <text evidence="2">Belongs to the EMP24/GP25L family.</text>
</comment>
<dbReference type="PROSITE" id="PS50866">
    <property type="entry name" value="GOLD"/>
    <property type="match status" value="1"/>
</dbReference>
<reference evidence="11" key="1">
    <citation type="submission" date="2021-06" db="EMBL/GenBank/DDBJ databases">
        <authorList>
            <person name="Hodson N. C."/>
            <person name="Mongue J. A."/>
            <person name="Jaron S. K."/>
        </authorList>
    </citation>
    <scope>NUCLEOTIDE SEQUENCE</scope>
</reference>
<evidence type="ECO:0000256" key="8">
    <source>
        <dbReference type="SAM" id="Coils"/>
    </source>
</evidence>
<keyword evidence="5" id="KW-0732">Signal</keyword>
<feature type="domain" description="GOLD" evidence="10">
    <location>
        <begin position="31"/>
        <end position="165"/>
    </location>
</feature>
<evidence type="ECO:0000256" key="3">
    <source>
        <dbReference type="ARBA" id="ARBA00022473"/>
    </source>
</evidence>
<accession>A0A8J2KAE2</accession>
<evidence type="ECO:0000256" key="1">
    <source>
        <dbReference type="ARBA" id="ARBA00004479"/>
    </source>
</evidence>
<proteinExistence type="inferred from homology"/>
<dbReference type="SMART" id="SM01190">
    <property type="entry name" value="EMP24_GP25L"/>
    <property type="match status" value="1"/>
</dbReference>